<dbReference type="VEuPathDB" id="FungiDB:KRP23_14265"/>
<dbReference type="InterPro" id="IPR012337">
    <property type="entry name" value="RNaseH-like_sf"/>
</dbReference>
<dbReference type="AlphaFoldDB" id="H3GY50"/>
<dbReference type="HOGENOM" id="CLU_037484_0_1_1"/>
<dbReference type="Proteomes" id="UP000005238">
    <property type="component" value="Unassembled WGS sequence"/>
</dbReference>
<evidence type="ECO:0000313" key="2">
    <source>
        <dbReference type="Proteomes" id="UP000005238"/>
    </source>
</evidence>
<name>H3GY50_PHYRM</name>
<protein>
    <submittedName>
        <fullName evidence="1">Uncharacterized protein</fullName>
    </submittedName>
</protein>
<proteinExistence type="predicted"/>
<evidence type="ECO:0000313" key="1">
    <source>
        <dbReference type="EnsemblProtists" id="Phyra82588"/>
    </source>
</evidence>
<dbReference type="PANTHER" id="PTHR40866:SF1">
    <property type="entry name" value="BED-TYPE DOMAIN-CONTAINING PROTEIN"/>
    <property type="match status" value="1"/>
</dbReference>
<dbReference type="OMA" id="DNSHYAT"/>
<dbReference type="SUPFAM" id="SSF53098">
    <property type="entry name" value="Ribonuclease H-like"/>
    <property type="match status" value="1"/>
</dbReference>
<dbReference type="eggNOG" id="ENOG502SR8S">
    <property type="taxonomic scope" value="Eukaryota"/>
</dbReference>
<dbReference type="EMBL" id="DS566071">
    <property type="status" value="NOT_ANNOTATED_CDS"/>
    <property type="molecule type" value="Genomic_DNA"/>
</dbReference>
<dbReference type="VEuPathDB" id="FungiDB:KRP23_11652"/>
<reference evidence="1" key="2">
    <citation type="submission" date="2015-06" db="UniProtKB">
        <authorList>
            <consortium name="EnsemblProtists"/>
        </authorList>
    </citation>
    <scope>IDENTIFICATION</scope>
    <source>
        <strain evidence="1">Pr102</strain>
    </source>
</reference>
<sequence>MDEIVPEYFRCRCGTVRKQTRRNGYTNLVQHVRREHPDYEAVMLAAPTAETGSMLSYVRHSAQIVYGWLDWIVKNNLPLHFCENQAARRYSNLDPICVETLLRAMEGVTRVVERLIAAEMPASFGLIFDGWSHASEHFIAVFACYEVDGVMKTPLLCMAPLLDTLDEDLSARGHYEFLADMLPRDFVGDNCAVNRLLATRMGVPLVGCASHRLNRAVQADMQQHEEDLATVQALMAEDHASSRDSARWSSTFLMVHRYFRLLEHIDTTDDAVMDVLPTPASNKRLRALLNDLKKIESVSKALQADNSHYATYLGPRANIVHSPDFESGCVRVLEGKASRLTRGEKSALRSFLCEDASDQDAAQATESGDEDSFVEQLQKRRRLASVAPRYKLLGSIPPTSNIAERFFSVARTTYGQERHSLQPITLEMLPFLRQNEEYWSARTVDEATR</sequence>
<accession>H3GY50</accession>
<dbReference type="PANTHER" id="PTHR40866">
    <property type="entry name" value="BED-TYPE DOMAIN-CONTAINING PROTEIN"/>
    <property type="match status" value="1"/>
</dbReference>
<dbReference type="EnsemblProtists" id="Phyra82588">
    <property type="protein sequence ID" value="Phyra82588"/>
    <property type="gene ID" value="Phyra82588"/>
</dbReference>
<dbReference type="VEuPathDB" id="FungiDB:KRP22_14534"/>
<organism evidence="1 2">
    <name type="scientific">Phytophthora ramorum</name>
    <name type="common">Sudden oak death agent</name>
    <dbReference type="NCBI Taxonomy" id="164328"/>
    <lineage>
        <taxon>Eukaryota</taxon>
        <taxon>Sar</taxon>
        <taxon>Stramenopiles</taxon>
        <taxon>Oomycota</taxon>
        <taxon>Peronosporomycetes</taxon>
        <taxon>Peronosporales</taxon>
        <taxon>Peronosporaceae</taxon>
        <taxon>Phytophthora</taxon>
    </lineage>
</organism>
<reference evidence="2" key="1">
    <citation type="journal article" date="2006" name="Science">
        <title>Phytophthora genome sequences uncover evolutionary origins and mechanisms of pathogenesis.</title>
        <authorList>
            <person name="Tyler B.M."/>
            <person name="Tripathy S."/>
            <person name="Zhang X."/>
            <person name="Dehal P."/>
            <person name="Jiang R.H."/>
            <person name="Aerts A."/>
            <person name="Arredondo F.D."/>
            <person name="Baxter L."/>
            <person name="Bensasson D."/>
            <person name="Beynon J.L."/>
            <person name="Chapman J."/>
            <person name="Damasceno C.M."/>
            <person name="Dorrance A.E."/>
            <person name="Dou D."/>
            <person name="Dickerman A.W."/>
            <person name="Dubchak I.L."/>
            <person name="Garbelotto M."/>
            <person name="Gijzen M."/>
            <person name="Gordon S.G."/>
            <person name="Govers F."/>
            <person name="Grunwald N.J."/>
            <person name="Huang W."/>
            <person name="Ivors K.L."/>
            <person name="Jones R.W."/>
            <person name="Kamoun S."/>
            <person name="Krampis K."/>
            <person name="Lamour K.H."/>
            <person name="Lee M.K."/>
            <person name="McDonald W.H."/>
            <person name="Medina M."/>
            <person name="Meijer H.J."/>
            <person name="Nordberg E.K."/>
            <person name="Maclean D.J."/>
            <person name="Ospina-Giraldo M.D."/>
            <person name="Morris P.F."/>
            <person name="Phuntumart V."/>
            <person name="Putnam N.H."/>
            <person name="Rash S."/>
            <person name="Rose J.K."/>
            <person name="Sakihama Y."/>
            <person name="Salamov A.A."/>
            <person name="Savidor A."/>
            <person name="Scheuring C.F."/>
            <person name="Smith B.M."/>
            <person name="Sobral B.W."/>
            <person name="Terry A."/>
            <person name="Torto-Alalibo T.A."/>
            <person name="Win J."/>
            <person name="Xu Z."/>
            <person name="Zhang H."/>
            <person name="Grigoriev I.V."/>
            <person name="Rokhsar D.S."/>
            <person name="Boore J.L."/>
        </authorList>
    </citation>
    <scope>NUCLEOTIDE SEQUENCE [LARGE SCALE GENOMIC DNA]</scope>
    <source>
        <strain evidence="2">Pr102</strain>
    </source>
</reference>
<dbReference type="InParanoid" id="H3GY50"/>
<keyword evidence="2" id="KW-1185">Reference proteome</keyword>